<feature type="domain" description="Ig-like" evidence="7">
    <location>
        <begin position="1"/>
        <end position="111"/>
    </location>
</feature>
<feature type="compositionally biased region" description="Basic and acidic residues" evidence="4">
    <location>
        <begin position="159"/>
        <end position="172"/>
    </location>
</feature>
<evidence type="ECO:0000256" key="1">
    <source>
        <dbReference type="ARBA" id="ARBA00022729"/>
    </source>
</evidence>
<feature type="region of interest" description="Disordered" evidence="4">
    <location>
        <begin position="159"/>
        <end position="179"/>
    </location>
</feature>
<feature type="chain" id="PRO_5018782839" description="Ig-like domain-containing protein" evidence="6">
    <location>
        <begin position="22"/>
        <end position="396"/>
    </location>
</feature>
<keyword evidence="3" id="KW-0393">Immunoglobulin domain</keyword>
<dbReference type="InterPro" id="IPR050412">
    <property type="entry name" value="Ig-like_Receptors_ImmuneReg"/>
</dbReference>
<keyword evidence="5" id="KW-1133">Transmembrane helix</keyword>
<dbReference type="SMR" id="A0A3Q2H696"/>
<dbReference type="GeneTree" id="ENSGT01100000263478"/>
<evidence type="ECO:0000256" key="2">
    <source>
        <dbReference type="ARBA" id="ARBA00023157"/>
    </source>
</evidence>
<dbReference type="GO" id="GO:0005886">
    <property type="term" value="C:plasma membrane"/>
    <property type="evidence" value="ECO:0000318"/>
    <property type="project" value="GO_Central"/>
</dbReference>
<feature type="transmembrane region" description="Helical" evidence="5">
    <location>
        <begin position="262"/>
        <end position="283"/>
    </location>
</feature>
<dbReference type="InterPro" id="IPR013151">
    <property type="entry name" value="Immunoglobulin_dom"/>
</dbReference>
<protein>
    <recommendedName>
        <fullName evidence="7">Ig-like domain-containing protein</fullName>
    </recommendedName>
</protein>
<dbReference type="Proteomes" id="UP000002281">
    <property type="component" value="Chromosome 10"/>
</dbReference>
<keyword evidence="1 6" id="KW-0732">Signal</keyword>
<evidence type="ECO:0000256" key="3">
    <source>
        <dbReference type="ARBA" id="ARBA00023319"/>
    </source>
</evidence>
<dbReference type="InterPro" id="IPR036179">
    <property type="entry name" value="Ig-like_dom_sf"/>
</dbReference>
<dbReference type="SUPFAM" id="SSF48726">
    <property type="entry name" value="Immunoglobulin"/>
    <property type="match status" value="2"/>
</dbReference>
<evidence type="ECO:0000259" key="7">
    <source>
        <dbReference type="PROSITE" id="PS50835"/>
    </source>
</evidence>
<reference evidence="8 9" key="1">
    <citation type="journal article" date="2009" name="Science">
        <title>Genome sequence, comparative analysis, and population genetics of the domestic horse.</title>
        <authorList>
            <consortium name="Broad Institute Genome Sequencing Platform"/>
            <consortium name="Broad Institute Whole Genome Assembly Team"/>
            <person name="Wade C.M."/>
            <person name="Giulotto E."/>
            <person name="Sigurdsson S."/>
            <person name="Zoli M."/>
            <person name="Gnerre S."/>
            <person name="Imsland F."/>
            <person name="Lear T.L."/>
            <person name="Adelson D.L."/>
            <person name="Bailey E."/>
            <person name="Bellone R.R."/>
            <person name="Bloecker H."/>
            <person name="Distl O."/>
            <person name="Edgar R.C."/>
            <person name="Garber M."/>
            <person name="Leeb T."/>
            <person name="Mauceli E."/>
            <person name="MacLeod J.N."/>
            <person name="Penedo M.C.T."/>
            <person name="Raison J.M."/>
            <person name="Sharpe T."/>
            <person name="Vogel J."/>
            <person name="Andersson L."/>
            <person name="Antczak D.F."/>
            <person name="Biagi T."/>
            <person name="Binns M.M."/>
            <person name="Chowdhary B.P."/>
            <person name="Coleman S.J."/>
            <person name="Della Valle G."/>
            <person name="Fryc S."/>
            <person name="Guerin G."/>
            <person name="Hasegawa T."/>
            <person name="Hill E.W."/>
            <person name="Jurka J."/>
            <person name="Kiialainen A."/>
            <person name="Lindgren G."/>
            <person name="Liu J."/>
            <person name="Magnani E."/>
            <person name="Mickelson J.R."/>
            <person name="Murray J."/>
            <person name="Nergadze S.G."/>
            <person name="Onofrio R."/>
            <person name="Pedroni S."/>
            <person name="Piras M.F."/>
            <person name="Raudsepp T."/>
            <person name="Rocchi M."/>
            <person name="Roeed K.H."/>
            <person name="Ryder O.A."/>
            <person name="Searle S."/>
            <person name="Skow L."/>
            <person name="Swinburne J.E."/>
            <person name="Syvaenen A.C."/>
            <person name="Tozaki T."/>
            <person name="Valberg S.J."/>
            <person name="Vaudin M."/>
            <person name="White J.R."/>
            <person name="Zody M.C."/>
            <person name="Lander E.S."/>
            <person name="Lindblad-Toh K."/>
        </authorList>
    </citation>
    <scope>NUCLEOTIDE SEQUENCE [LARGE SCALE GENOMIC DNA]</scope>
    <source>
        <strain evidence="8 9">Thoroughbred</strain>
    </source>
</reference>
<dbReference type="Pfam" id="PF00047">
    <property type="entry name" value="ig"/>
    <property type="match status" value="1"/>
</dbReference>
<dbReference type="InterPro" id="IPR013783">
    <property type="entry name" value="Ig-like_fold"/>
</dbReference>
<keyword evidence="2" id="KW-1015">Disulfide bond</keyword>
<dbReference type="PROSITE" id="PS50835">
    <property type="entry name" value="IG_LIKE"/>
    <property type="match status" value="2"/>
</dbReference>
<dbReference type="Pfam" id="PF13895">
    <property type="entry name" value="Ig_2"/>
    <property type="match status" value="1"/>
</dbReference>
<dbReference type="Bgee" id="ENSECAG00000035812">
    <property type="expression patterns" value="Expressed in leukocyte and 5 other cell types or tissues"/>
</dbReference>
<reference evidence="8" key="2">
    <citation type="submission" date="2025-08" db="UniProtKB">
        <authorList>
            <consortium name="Ensembl"/>
        </authorList>
    </citation>
    <scope>IDENTIFICATION</scope>
    <source>
        <strain evidence="8">Thoroughbred</strain>
    </source>
</reference>
<dbReference type="PaxDb" id="9796-ENSECAP00000029360"/>
<sequence>MGSSTRTAILTALLCLGESDSFPGTPPKPSIWADPSPMVTKGSPVTIWCQGSLQANVYHLYKQNISKPVETEAPQDSSNKTSFSIESMSTHTAGLYQCTYNTSMNSSSELSEPLPLVVTGAYSAPSLSAHPGPVVASGGNVSLSCSSNLTSGTFRLLKEGGADPPRNMESRTSHGRGQAVFPVGPVNTSHVGTYRCYVSHSSYPYAWSDPSDPLHLEVTGGCSPDASISWDPKMTDLSCVPSGALGVTGVSDMASWGLNHRVLIGVSVAFILLFLLLLLLLLIRHRRQGKYRKSAQRQADLQLPAGAADPQPKDRGLQIRSFPHTPCSAPADAAVKDTQPEEGVELHHQAAASEAPQDVTYAQLNHSTLRRETTPPPSQSEDPPAELSMYAALAIH</sequence>
<evidence type="ECO:0000313" key="8">
    <source>
        <dbReference type="Ensembl" id="ENSECAP00000029360.1"/>
    </source>
</evidence>
<keyword evidence="5" id="KW-0472">Membrane</keyword>
<dbReference type="GO" id="GO:0019221">
    <property type="term" value="P:cytokine-mediated signaling pathway"/>
    <property type="evidence" value="ECO:0000318"/>
    <property type="project" value="GO_Central"/>
</dbReference>
<dbReference type="InParanoid" id="A0A3Q2H696"/>
<dbReference type="PANTHER" id="PTHR11738">
    <property type="entry name" value="MHC CLASS I NK CELL RECEPTOR"/>
    <property type="match status" value="1"/>
</dbReference>
<evidence type="ECO:0000256" key="6">
    <source>
        <dbReference type="SAM" id="SignalP"/>
    </source>
</evidence>
<dbReference type="InterPro" id="IPR003599">
    <property type="entry name" value="Ig_sub"/>
</dbReference>
<dbReference type="GO" id="GO:0032396">
    <property type="term" value="F:inhibitory MHC class I receptor activity"/>
    <property type="evidence" value="ECO:0000318"/>
    <property type="project" value="GO_Central"/>
</dbReference>
<organism evidence="8 9">
    <name type="scientific">Equus caballus</name>
    <name type="common">Horse</name>
    <dbReference type="NCBI Taxonomy" id="9796"/>
    <lineage>
        <taxon>Eukaryota</taxon>
        <taxon>Metazoa</taxon>
        <taxon>Chordata</taxon>
        <taxon>Craniata</taxon>
        <taxon>Vertebrata</taxon>
        <taxon>Euteleostomi</taxon>
        <taxon>Mammalia</taxon>
        <taxon>Eutheria</taxon>
        <taxon>Laurasiatheria</taxon>
        <taxon>Perissodactyla</taxon>
        <taxon>Equidae</taxon>
        <taxon>Equus</taxon>
    </lineage>
</organism>
<accession>A0A3Q2H696</accession>
<dbReference type="PANTHER" id="PTHR11738:SF88">
    <property type="entry name" value="IG-LIKE DOMAIN-CONTAINING PROTEIN"/>
    <property type="match status" value="1"/>
</dbReference>
<evidence type="ECO:0000256" key="4">
    <source>
        <dbReference type="SAM" id="MobiDB-lite"/>
    </source>
</evidence>
<evidence type="ECO:0000313" key="9">
    <source>
        <dbReference type="Proteomes" id="UP000002281"/>
    </source>
</evidence>
<dbReference type="Ensembl" id="ENSECAT00000037957.2">
    <property type="protein sequence ID" value="ENSECAP00000029360.1"/>
    <property type="gene ID" value="ENSECAG00000035812.2"/>
</dbReference>
<dbReference type="GO" id="GO:0002764">
    <property type="term" value="P:immune response-regulating signaling pathway"/>
    <property type="evidence" value="ECO:0000318"/>
    <property type="project" value="GO_Central"/>
</dbReference>
<dbReference type="InterPro" id="IPR003598">
    <property type="entry name" value="Ig_sub2"/>
</dbReference>
<feature type="compositionally biased region" description="Basic and acidic residues" evidence="4">
    <location>
        <begin position="334"/>
        <end position="348"/>
    </location>
</feature>
<feature type="region of interest" description="Disordered" evidence="4">
    <location>
        <begin position="293"/>
        <end position="386"/>
    </location>
</feature>
<reference evidence="8" key="3">
    <citation type="submission" date="2025-09" db="UniProtKB">
        <authorList>
            <consortium name="Ensembl"/>
        </authorList>
    </citation>
    <scope>IDENTIFICATION</scope>
    <source>
        <strain evidence="8">Thoroughbred</strain>
    </source>
</reference>
<feature type="domain" description="Ig-like" evidence="7">
    <location>
        <begin position="125"/>
        <end position="219"/>
    </location>
</feature>
<dbReference type="SMART" id="SM00408">
    <property type="entry name" value="IGc2"/>
    <property type="match status" value="2"/>
</dbReference>
<dbReference type="OMA" id="QANVYHL"/>
<dbReference type="InterPro" id="IPR007110">
    <property type="entry name" value="Ig-like_dom"/>
</dbReference>
<keyword evidence="5" id="KW-0812">Transmembrane</keyword>
<evidence type="ECO:0000256" key="5">
    <source>
        <dbReference type="SAM" id="Phobius"/>
    </source>
</evidence>
<dbReference type="Gene3D" id="2.60.40.10">
    <property type="entry name" value="Immunoglobulins"/>
    <property type="match status" value="2"/>
</dbReference>
<proteinExistence type="predicted"/>
<keyword evidence="9" id="KW-1185">Reference proteome</keyword>
<name>A0A3Q2H696_HORSE</name>
<dbReference type="AlphaFoldDB" id="A0A3Q2H696"/>
<dbReference type="FunFam" id="2.60.40.10:FF:000049">
    <property type="entry name" value="Leukocyte immunoglobulin-like receptor subfamily B member 1"/>
    <property type="match status" value="2"/>
</dbReference>
<dbReference type="SMART" id="SM00409">
    <property type="entry name" value="IG"/>
    <property type="match status" value="2"/>
</dbReference>
<feature type="signal peptide" evidence="6">
    <location>
        <begin position="1"/>
        <end position="21"/>
    </location>
</feature>